<dbReference type="GO" id="GO:0016020">
    <property type="term" value="C:membrane"/>
    <property type="evidence" value="ECO:0007669"/>
    <property type="project" value="InterPro"/>
</dbReference>
<evidence type="ECO:0000256" key="1">
    <source>
        <dbReference type="ARBA" id="ARBA00001947"/>
    </source>
</evidence>
<sequence precursor="true">MISTPRLRTALAVGLVLVPAGTIAAQQGEPSQPEGRAPQIRQFRSDGRPDPEQMEQFRRQFELFQRHMPGNARTFRFNPGRMMVDPGQSDLQLFFQQPENEASALGLKLREMPAVLRSHLELPEGQGVVVAEVAEDGPAAGAIEPNDILLALGDTPLSDLDDLAQAVEEAEGDTLSITLVRRGEEQSVEVDRPRPSGEGGDRYRLGVMIEVPDDAVRSQLGLAEGRGVIVMEVTPDSAAEEAGIKANDILTEIDGEPIAGAQELSEQVQGTDGEAVELTLMRDGEEITVEVSPEKVAAPAGSPDPRHPPAGLRFFGPGVMIDPETGAIRPGPGQNRTFSHPVPPTGDLGRAIEEMREQLERLREEIDALKRSKGDGEDQDR</sequence>
<dbReference type="AlphaFoldDB" id="A0A518H950"/>
<organism evidence="5 6">
    <name type="scientific">Tautonia plasticadhaerens</name>
    <dbReference type="NCBI Taxonomy" id="2527974"/>
    <lineage>
        <taxon>Bacteria</taxon>
        <taxon>Pseudomonadati</taxon>
        <taxon>Planctomycetota</taxon>
        <taxon>Planctomycetia</taxon>
        <taxon>Isosphaerales</taxon>
        <taxon>Isosphaeraceae</taxon>
        <taxon>Tautonia</taxon>
    </lineage>
</organism>
<dbReference type="InterPro" id="IPR036034">
    <property type="entry name" value="PDZ_sf"/>
</dbReference>
<keyword evidence="3" id="KW-0732">Signal</keyword>
<feature type="compositionally biased region" description="Basic and acidic residues" evidence="2">
    <location>
        <begin position="43"/>
        <end position="53"/>
    </location>
</feature>
<dbReference type="PROSITE" id="PS50106">
    <property type="entry name" value="PDZ"/>
    <property type="match status" value="2"/>
</dbReference>
<feature type="domain" description="PDZ" evidence="4">
    <location>
        <begin position="187"/>
        <end position="295"/>
    </location>
</feature>
<dbReference type="Gene3D" id="2.30.42.10">
    <property type="match status" value="2"/>
</dbReference>
<feature type="chain" id="PRO_5021979619" evidence="3">
    <location>
        <begin position="25"/>
        <end position="381"/>
    </location>
</feature>
<evidence type="ECO:0000313" key="6">
    <source>
        <dbReference type="Proteomes" id="UP000317835"/>
    </source>
</evidence>
<dbReference type="InterPro" id="IPR004387">
    <property type="entry name" value="Pept_M50_Zn"/>
</dbReference>
<name>A0A518H950_9BACT</name>
<dbReference type="PANTHER" id="PTHR42837:SF2">
    <property type="entry name" value="MEMBRANE METALLOPROTEASE ARASP2, CHLOROPLASTIC-RELATED"/>
    <property type="match status" value="1"/>
</dbReference>
<dbReference type="CDD" id="cd06779">
    <property type="entry name" value="cpPDZ_Deg_HtrA-like"/>
    <property type="match status" value="2"/>
</dbReference>
<gene>
    <name evidence="5" type="primary">degP_3</name>
    <name evidence="5" type="ORF">ElP_53070</name>
</gene>
<dbReference type="SUPFAM" id="SSF50156">
    <property type="entry name" value="PDZ domain-like"/>
    <property type="match status" value="2"/>
</dbReference>
<feature type="domain" description="PDZ" evidence="4">
    <location>
        <begin position="92"/>
        <end position="160"/>
    </location>
</feature>
<evidence type="ECO:0000256" key="2">
    <source>
        <dbReference type="SAM" id="MobiDB-lite"/>
    </source>
</evidence>
<evidence type="ECO:0000256" key="3">
    <source>
        <dbReference type="SAM" id="SignalP"/>
    </source>
</evidence>
<accession>A0A518H950</accession>
<dbReference type="Pfam" id="PF13180">
    <property type="entry name" value="PDZ_2"/>
    <property type="match status" value="2"/>
</dbReference>
<dbReference type="EMBL" id="CP036426">
    <property type="protein sequence ID" value="QDV37369.1"/>
    <property type="molecule type" value="Genomic_DNA"/>
</dbReference>
<protein>
    <submittedName>
        <fullName evidence="5">Periplasmic serine endoprotease DegP</fullName>
        <ecNumber evidence="5">3.4.21.107</ecNumber>
    </submittedName>
</protein>
<dbReference type="RefSeq" id="WP_197446371.1">
    <property type="nucleotide sequence ID" value="NZ_CP036426.1"/>
</dbReference>
<dbReference type="EC" id="3.4.21.107" evidence="5"/>
<reference evidence="5 6" key="1">
    <citation type="submission" date="2019-02" db="EMBL/GenBank/DDBJ databases">
        <title>Deep-cultivation of Planctomycetes and their phenomic and genomic characterization uncovers novel biology.</title>
        <authorList>
            <person name="Wiegand S."/>
            <person name="Jogler M."/>
            <person name="Boedeker C."/>
            <person name="Pinto D."/>
            <person name="Vollmers J."/>
            <person name="Rivas-Marin E."/>
            <person name="Kohn T."/>
            <person name="Peeters S.H."/>
            <person name="Heuer A."/>
            <person name="Rast P."/>
            <person name="Oberbeckmann S."/>
            <person name="Bunk B."/>
            <person name="Jeske O."/>
            <person name="Meyerdierks A."/>
            <person name="Storesund J.E."/>
            <person name="Kallscheuer N."/>
            <person name="Luecker S."/>
            <person name="Lage O.M."/>
            <person name="Pohl T."/>
            <person name="Merkel B.J."/>
            <person name="Hornburger P."/>
            <person name="Mueller R.-W."/>
            <person name="Bruemmer F."/>
            <person name="Labrenz M."/>
            <person name="Spormann A.M."/>
            <person name="Op den Camp H."/>
            <person name="Overmann J."/>
            <person name="Amann R."/>
            <person name="Jetten M.S.M."/>
            <person name="Mascher T."/>
            <person name="Medema M.H."/>
            <person name="Devos D.P."/>
            <person name="Kaster A.-K."/>
            <person name="Ovreas L."/>
            <person name="Rohde M."/>
            <person name="Galperin M.Y."/>
            <person name="Jogler C."/>
        </authorList>
    </citation>
    <scope>NUCLEOTIDE SEQUENCE [LARGE SCALE GENOMIC DNA]</scope>
    <source>
        <strain evidence="5 6">ElP</strain>
    </source>
</reference>
<feature type="region of interest" description="Disordered" evidence="2">
    <location>
        <begin position="24"/>
        <end position="53"/>
    </location>
</feature>
<keyword evidence="5" id="KW-0378">Hydrolase</keyword>
<feature type="signal peptide" evidence="3">
    <location>
        <begin position="1"/>
        <end position="24"/>
    </location>
</feature>
<evidence type="ECO:0000259" key="4">
    <source>
        <dbReference type="PROSITE" id="PS50106"/>
    </source>
</evidence>
<dbReference type="KEGG" id="tpla:ElP_53070"/>
<dbReference type="PANTHER" id="PTHR42837">
    <property type="entry name" value="REGULATOR OF SIGMA-E PROTEASE RSEP"/>
    <property type="match status" value="1"/>
</dbReference>
<dbReference type="InterPro" id="IPR001478">
    <property type="entry name" value="PDZ"/>
</dbReference>
<keyword evidence="6" id="KW-1185">Reference proteome</keyword>
<keyword evidence="5" id="KW-0645">Protease</keyword>
<evidence type="ECO:0000313" key="5">
    <source>
        <dbReference type="EMBL" id="QDV37369.1"/>
    </source>
</evidence>
<dbReference type="Proteomes" id="UP000317835">
    <property type="component" value="Chromosome"/>
</dbReference>
<dbReference type="GO" id="GO:0004222">
    <property type="term" value="F:metalloendopeptidase activity"/>
    <property type="evidence" value="ECO:0007669"/>
    <property type="project" value="InterPro"/>
</dbReference>
<dbReference type="GO" id="GO:0006508">
    <property type="term" value="P:proteolysis"/>
    <property type="evidence" value="ECO:0007669"/>
    <property type="project" value="UniProtKB-KW"/>
</dbReference>
<proteinExistence type="predicted"/>
<dbReference type="SMART" id="SM00228">
    <property type="entry name" value="PDZ"/>
    <property type="match status" value="2"/>
</dbReference>
<feature type="region of interest" description="Disordered" evidence="2">
    <location>
        <begin position="331"/>
        <end position="350"/>
    </location>
</feature>
<comment type="cofactor">
    <cofactor evidence="1">
        <name>Zn(2+)</name>
        <dbReference type="ChEBI" id="CHEBI:29105"/>
    </cofactor>
</comment>